<comment type="function">
    <text evidence="7">Releases the N-terminal proline from various substrates.</text>
</comment>
<evidence type="ECO:0000256" key="5">
    <source>
        <dbReference type="ARBA" id="ARBA00022801"/>
    </source>
</evidence>
<dbReference type="Proteomes" id="UP000769156">
    <property type="component" value="Unassembled WGS sequence"/>
</dbReference>
<dbReference type="InterPro" id="IPR050266">
    <property type="entry name" value="AB_hydrolase_sf"/>
</dbReference>
<name>A0A921I199_9FIRM</name>
<evidence type="ECO:0000256" key="1">
    <source>
        <dbReference type="ARBA" id="ARBA00001585"/>
    </source>
</evidence>
<comment type="catalytic activity">
    <reaction evidence="1 7">
        <text>Release of N-terminal proline from a peptide.</text>
        <dbReference type="EC" id="3.4.11.5"/>
    </reaction>
</comment>
<evidence type="ECO:0000256" key="4">
    <source>
        <dbReference type="ARBA" id="ARBA00021843"/>
    </source>
</evidence>
<dbReference type="GO" id="GO:0046464">
    <property type="term" value="P:acylglycerol catabolic process"/>
    <property type="evidence" value="ECO:0007669"/>
    <property type="project" value="TreeGrafter"/>
</dbReference>
<dbReference type="InterPro" id="IPR005945">
    <property type="entry name" value="Pro_imino_pep"/>
</dbReference>
<dbReference type="PANTHER" id="PTHR43798:SF5">
    <property type="entry name" value="MONOACYLGLYCEROL LIPASE ABHD6"/>
    <property type="match status" value="1"/>
</dbReference>
<dbReference type="InterPro" id="IPR029058">
    <property type="entry name" value="AB_hydrolase_fold"/>
</dbReference>
<dbReference type="NCBIfam" id="NF045945">
    <property type="entry name" value="ProImpepLactob"/>
    <property type="match status" value="1"/>
</dbReference>
<dbReference type="PRINTS" id="PR00793">
    <property type="entry name" value="PROAMNOPTASE"/>
</dbReference>
<evidence type="ECO:0000259" key="9">
    <source>
        <dbReference type="Pfam" id="PF00561"/>
    </source>
</evidence>
<dbReference type="GO" id="GO:0006508">
    <property type="term" value="P:proteolysis"/>
    <property type="evidence" value="ECO:0007669"/>
    <property type="project" value="UniProtKB-KW"/>
</dbReference>
<evidence type="ECO:0000313" key="10">
    <source>
        <dbReference type="EMBL" id="HJF94079.1"/>
    </source>
</evidence>
<dbReference type="PANTHER" id="PTHR43798">
    <property type="entry name" value="MONOACYLGLYCEROL LIPASE"/>
    <property type="match status" value="1"/>
</dbReference>
<dbReference type="PIRSF" id="PIRSF005539">
    <property type="entry name" value="Pept_S33_TRI_F1"/>
    <property type="match status" value="1"/>
</dbReference>
<dbReference type="RefSeq" id="WP_281725586.1">
    <property type="nucleotide sequence ID" value="NZ_CALKQL010000032.1"/>
</dbReference>
<keyword evidence="5 7" id="KW-0378">Hydrolase</keyword>
<dbReference type="SUPFAM" id="SSF53474">
    <property type="entry name" value="alpha/beta-Hydrolases"/>
    <property type="match status" value="1"/>
</dbReference>
<reference evidence="10" key="2">
    <citation type="submission" date="2021-09" db="EMBL/GenBank/DDBJ databases">
        <authorList>
            <person name="Gilroy R."/>
        </authorList>
    </citation>
    <scope>NUCLEOTIDE SEQUENCE</scope>
    <source>
        <strain evidence="10">ChiSjej5B23-16112</strain>
    </source>
</reference>
<feature type="active site" description="Proton donor" evidence="8">
    <location>
        <position position="270"/>
    </location>
</feature>
<dbReference type="GO" id="GO:0047372">
    <property type="term" value="F:monoacylglycerol lipase activity"/>
    <property type="evidence" value="ECO:0007669"/>
    <property type="project" value="TreeGrafter"/>
</dbReference>
<evidence type="ECO:0000256" key="8">
    <source>
        <dbReference type="PIRSR" id="PIRSR005539-1"/>
    </source>
</evidence>
<dbReference type="GO" id="GO:0004177">
    <property type="term" value="F:aminopeptidase activity"/>
    <property type="evidence" value="ECO:0007669"/>
    <property type="project" value="UniProtKB-KW"/>
</dbReference>
<sequence length="297" mass="33904">MKITEGYMPYLGYQTYYRIVGECRDKRKPLLLLHGGPGSTHNYFEVLDVLADTGRAIISYDQLGCGNSYVEGHPELWCQKTWDNELIELRKHLGLDEVHLLGQSWGGMLAIEYLCDYHPKGVASVILSSTLPSASLWAREQHRMIRLLSEEDQEAIAEAERTGHFDSPGYLAANSRFMERHCDSLFGDVPECVSRPKRTGKEAYLYGWGPNEYNPTGSLGNWEYTDKLDRITCPALIISGTDDLCTPLIAKTMYDRIPDARWELFEGCRHMCFVDDTEKYIRLLAEWLDQTEKNGCV</sequence>
<dbReference type="Gene3D" id="3.40.50.1820">
    <property type="entry name" value="alpha/beta hydrolase"/>
    <property type="match status" value="1"/>
</dbReference>
<dbReference type="NCBIfam" id="TIGR01250">
    <property type="entry name" value="pro_imino_pep_2"/>
    <property type="match status" value="1"/>
</dbReference>
<comment type="similarity">
    <text evidence="2 7">Belongs to the peptidase S33 family.</text>
</comment>
<evidence type="ECO:0000256" key="6">
    <source>
        <dbReference type="ARBA" id="ARBA00029605"/>
    </source>
</evidence>
<dbReference type="AlphaFoldDB" id="A0A921I199"/>
<evidence type="ECO:0000256" key="3">
    <source>
        <dbReference type="ARBA" id="ARBA00012568"/>
    </source>
</evidence>
<evidence type="ECO:0000256" key="7">
    <source>
        <dbReference type="PIRNR" id="PIRNR005539"/>
    </source>
</evidence>
<dbReference type="InterPro" id="IPR002410">
    <property type="entry name" value="Peptidase_S33"/>
</dbReference>
<protein>
    <recommendedName>
        <fullName evidence="4 7">Proline iminopeptidase</fullName>
        <shortName evidence="7">PIP</shortName>
        <ecNumber evidence="3 7">3.4.11.5</ecNumber>
    </recommendedName>
    <alternativeName>
        <fullName evidence="6 7">Prolyl aminopeptidase</fullName>
    </alternativeName>
</protein>
<dbReference type="Pfam" id="PF00561">
    <property type="entry name" value="Abhydrolase_1"/>
    <property type="match status" value="1"/>
</dbReference>
<keyword evidence="7" id="KW-0645">Protease</keyword>
<dbReference type="InterPro" id="IPR000073">
    <property type="entry name" value="AB_hydrolase_1"/>
</dbReference>
<comment type="caution">
    <text evidence="10">The sequence shown here is derived from an EMBL/GenBank/DDBJ whole genome shotgun (WGS) entry which is preliminary data.</text>
</comment>
<dbReference type="GO" id="GO:0016020">
    <property type="term" value="C:membrane"/>
    <property type="evidence" value="ECO:0007669"/>
    <property type="project" value="TreeGrafter"/>
</dbReference>
<evidence type="ECO:0000256" key="2">
    <source>
        <dbReference type="ARBA" id="ARBA00010088"/>
    </source>
</evidence>
<dbReference type="EMBL" id="DYVY01000073">
    <property type="protein sequence ID" value="HJF94079.1"/>
    <property type="molecule type" value="Genomic_DNA"/>
</dbReference>
<reference evidence="10" key="1">
    <citation type="journal article" date="2021" name="PeerJ">
        <title>Extensive microbial diversity within the chicken gut microbiome revealed by metagenomics and culture.</title>
        <authorList>
            <person name="Gilroy R."/>
            <person name="Ravi A."/>
            <person name="Getino M."/>
            <person name="Pursley I."/>
            <person name="Horton D.L."/>
            <person name="Alikhan N.F."/>
            <person name="Baker D."/>
            <person name="Gharbi K."/>
            <person name="Hall N."/>
            <person name="Watson M."/>
            <person name="Adriaenssens E.M."/>
            <person name="Foster-Nyarko E."/>
            <person name="Jarju S."/>
            <person name="Secka A."/>
            <person name="Antonio M."/>
            <person name="Oren A."/>
            <person name="Chaudhuri R.R."/>
            <person name="La Ragione R."/>
            <person name="Hildebrand F."/>
            <person name="Pallen M.J."/>
        </authorList>
    </citation>
    <scope>NUCLEOTIDE SEQUENCE</scope>
    <source>
        <strain evidence="10">ChiSjej5B23-16112</strain>
    </source>
</reference>
<gene>
    <name evidence="10" type="ORF">K8V82_04740</name>
</gene>
<proteinExistence type="inferred from homology"/>
<feature type="domain" description="AB hydrolase-1" evidence="9">
    <location>
        <begin position="28"/>
        <end position="276"/>
    </location>
</feature>
<feature type="active site" description="Nucleophile" evidence="8">
    <location>
        <position position="104"/>
    </location>
</feature>
<accession>A0A921I199</accession>
<dbReference type="EC" id="3.4.11.5" evidence="3 7"/>
<organism evidence="10 11">
    <name type="scientific">Lachnoclostridium phocaeense</name>
    <dbReference type="NCBI Taxonomy" id="1871021"/>
    <lineage>
        <taxon>Bacteria</taxon>
        <taxon>Bacillati</taxon>
        <taxon>Bacillota</taxon>
        <taxon>Clostridia</taxon>
        <taxon>Lachnospirales</taxon>
        <taxon>Lachnospiraceae</taxon>
    </lineage>
</organism>
<feature type="active site" evidence="8">
    <location>
        <position position="243"/>
    </location>
</feature>
<keyword evidence="7" id="KW-0031">Aminopeptidase</keyword>
<evidence type="ECO:0000313" key="11">
    <source>
        <dbReference type="Proteomes" id="UP000769156"/>
    </source>
</evidence>